<dbReference type="EMBL" id="CP014924">
    <property type="protein sequence ID" value="ANZ66258.1"/>
    <property type="molecule type" value="Genomic_DNA"/>
</dbReference>
<dbReference type="Proteomes" id="UP000093267">
    <property type="component" value="Chromosome"/>
</dbReference>
<dbReference type="KEGG" id="lpd:AYR62_15170"/>
<dbReference type="RefSeq" id="WP_054709434.1">
    <property type="nucleotide sequence ID" value="NZ_CP014912.1"/>
</dbReference>
<reference evidence="2 3" key="1">
    <citation type="submission" date="2016-03" db="EMBL/GenBank/DDBJ databases">
        <title>Pediococcus and Lactobacillus from brewery environment - whole genome sequencing and assembly.</title>
        <authorList>
            <person name="Behr J."/>
            <person name="Geissler A.J."/>
            <person name="Vogel R.F."/>
        </authorList>
    </citation>
    <scope>NUCLEOTIDE SEQUENCE [LARGE SCALE GENOMIC DNA]</scope>
    <source>
        <strain evidence="2 3">TMW 1.1995</strain>
    </source>
</reference>
<dbReference type="GO" id="GO:0003677">
    <property type="term" value="F:DNA binding"/>
    <property type="evidence" value="ECO:0007669"/>
    <property type="project" value="InterPro"/>
</dbReference>
<evidence type="ECO:0000259" key="1">
    <source>
        <dbReference type="PROSITE" id="PS50943"/>
    </source>
</evidence>
<dbReference type="SUPFAM" id="SSF47413">
    <property type="entry name" value="lambda repressor-like DNA-binding domains"/>
    <property type="match status" value="1"/>
</dbReference>
<dbReference type="Gene3D" id="1.10.260.40">
    <property type="entry name" value="lambda repressor-like DNA-binding domains"/>
    <property type="match status" value="1"/>
</dbReference>
<protein>
    <recommendedName>
        <fullName evidence="1">HTH cro/C1-type domain-containing protein</fullName>
    </recommendedName>
</protein>
<dbReference type="InterPro" id="IPR010982">
    <property type="entry name" value="Lambda_DNA-bd_dom_sf"/>
</dbReference>
<dbReference type="Pfam" id="PF01381">
    <property type="entry name" value="HTH_3"/>
    <property type="match status" value="1"/>
</dbReference>
<feature type="domain" description="HTH cro/C1-type" evidence="1">
    <location>
        <begin position="28"/>
        <end position="84"/>
    </location>
</feature>
<dbReference type="CDD" id="cd00093">
    <property type="entry name" value="HTH_XRE"/>
    <property type="match status" value="1"/>
</dbReference>
<accession>A0A1B2IW66</accession>
<dbReference type="InterPro" id="IPR001387">
    <property type="entry name" value="Cro/C1-type_HTH"/>
</dbReference>
<proteinExistence type="predicted"/>
<name>A0A1B2IW66_9LACO</name>
<evidence type="ECO:0000313" key="3">
    <source>
        <dbReference type="Proteomes" id="UP000093267"/>
    </source>
</evidence>
<dbReference type="SMART" id="SM00530">
    <property type="entry name" value="HTH_XRE"/>
    <property type="match status" value="1"/>
</dbReference>
<dbReference type="OrthoDB" id="2325690at2"/>
<gene>
    <name evidence="2" type="ORF">AYR63_03305</name>
</gene>
<dbReference type="PROSITE" id="PS50943">
    <property type="entry name" value="HTH_CROC1"/>
    <property type="match status" value="1"/>
</dbReference>
<dbReference type="STRING" id="240427.AYR62_15170"/>
<organism evidence="2 3">
    <name type="scientific">Secundilactobacillus paracollinoides</name>
    <dbReference type="NCBI Taxonomy" id="240427"/>
    <lineage>
        <taxon>Bacteria</taxon>
        <taxon>Bacillati</taxon>
        <taxon>Bacillota</taxon>
        <taxon>Bacilli</taxon>
        <taxon>Lactobacillales</taxon>
        <taxon>Lactobacillaceae</taxon>
        <taxon>Secundilactobacillus</taxon>
    </lineage>
</organism>
<sequence length="86" mass="9587">MTTWQEFEKILTAISPVDKVLIDALVQLVSKRWNLKVSQKELAKRSGMSLAQVTSLELLETMPTLKILSQYADGLGMKLELTVVPA</sequence>
<keyword evidence="3" id="KW-1185">Reference proteome</keyword>
<evidence type="ECO:0000313" key="2">
    <source>
        <dbReference type="EMBL" id="ANZ66258.1"/>
    </source>
</evidence>
<dbReference type="AlphaFoldDB" id="A0A1B2IW66"/>